<evidence type="ECO:0000256" key="4">
    <source>
        <dbReference type="ARBA" id="ARBA00023163"/>
    </source>
</evidence>
<sequence length="191" mass="22611">MRYMELTDIELLERIKCDDMNAFETLYRRMWEPLYLFAQKRLKDRGDAEDVVQQVFMSIWENRATKNITGSFSSYLFTAVRYEVIDQLTAMLKDKQKLSHVQEHILPAFNATLENLLAREMDKEISEYIQNMPEQMQKIFRLSREEQLSPKEIAQTLAISEKTVRNQLSIAVNNLRPLVKESLILLFIFHS</sequence>
<evidence type="ECO:0000256" key="2">
    <source>
        <dbReference type="ARBA" id="ARBA00023015"/>
    </source>
</evidence>
<accession>A0AAJ6BFU9</accession>
<dbReference type="NCBIfam" id="TIGR02985">
    <property type="entry name" value="Sig70_bacteroi1"/>
    <property type="match status" value="1"/>
</dbReference>
<reference evidence="7" key="1">
    <citation type="submission" date="2023-03" db="EMBL/GenBank/DDBJ databases">
        <title>Andean soil-derived lignocellulolytic bacterial consortium as a source of novel taxa and putative plastic-active enzymes.</title>
        <authorList>
            <person name="Diaz-Garcia L."/>
            <person name="Chuvochina M."/>
            <person name="Feuerriegel G."/>
            <person name="Bunk B."/>
            <person name="Sproer C."/>
            <person name="Streit W.R."/>
            <person name="Rodriguez L.M."/>
            <person name="Overmann J."/>
            <person name="Jimenez D.J."/>
        </authorList>
    </citation>
    <scope>NUCLEOTIDE SEQUENCE</scope>
    <source>
        <strain evidence="7">MAG 7</strain>
    </source>
</reference>
<dbReference type="GO" id="GO:0016987">
    <property type="term" value="F:sigma factor activity"/>
    <property type="evidence" value="ECO:0007669"/>
    <property type="project" value="UniProtKB-KW"/>
</dbReference>
<dbReference type="InterPro" id="IPR013324">
    <property type="entry name" value="RNA_pol_sigma_r3/r4-like"/>
</dbReference>
<dbReference type="Gene3D" id="1.10.1740.10">
    <property type="match status" value="1"/>
</dbReference>
<proteinExistence type="inferred from homology"/>
<name>A0AAJ6BFU9_9BACT</name>
<evidence type="ECO:0000259" key="5">
    <source>
        <dbReference type="Pfam" id="PF04542"/>
    </source>
</evidence>
<organism evidence="7 8">
    <name type="scientific">Candidatus Pseudobacter hemicellulosilyticus</name>
    <dbReference type="NCBI Taxonomy" id="3121375"/>
    <lineage>
        <taxon>Bacteria</taxon>
        <taxon>Pseudomonadati</taxon>
        <taxon>Bacteroidota</taxon>
        <taxon>Chitinophagia</taxon>
        <taxon>Chitinophagales</taxon>
        <taxon>Chitinophagaceae</taxon>
        <taxon>Pseudobacter</taxon>
    </lineage>
</organism>
<dbReference type="EMBL" id="CP119311">
    <property type="protein sequence ID" value="WEK34642.1"/>
    <property type="molecule type" value="Genomic_DNA"/>
</dbReference>
<dbReference type="Gene3D" id="1.10.10.10">
    <property type="entry name" value="Winged helix-like DNA-binding domain superfamily/Winged helix DNA-binding domain"/>
    <property type="match status" value="1"/>
</dbReference>
<dbReference type="InterPro" id="IPR014327">
    <property type="entry name" value="RNA_pol_sigma70_bacteroid"/>
</dbReference>
<feature type="domain" description="RNA polymerase sigma-70 region 2" evidence="5">
    <location>
        <begin position="26"/>
        <end position="89"/>
    </location>
</feature>
<dbReference type="Pfam" id="PF08281">
    <property type="entry name" value="Sigma70_r4_2"/>
    <property type="match status" value="1"/>
</dbReference>
<protein>
    <submittedName>
        <fullName evidence="7">RNA polymerase sigma-70 factor</fullName>
    </submittedName>
</protein>
<gene>
    <name evidence="7" type="ORF">P0Y53_19320</name>
</gene>
<dbReference type="PANTHER" id="PTHR43133">
    <property type="entry name" value="RNA POLYMERASE ECF-TYPE SIGMA FACTO"/>
    <property type="match status" value="1"/>
</dbReference>
<dbReference type="InterPro" id="IPR013325">
    <property type="entry name" value="RNA_pol_sigma_r2"/>
</dbReference>
<dbReference type="SUPFAM" id="SSF88946">
    <property type="entry name" value="Sigma2 domain of RNA polymerase sigma factors"/>
    <property type="match status" value="1"/>
</dbReference>
<keyword evidence="4" id="KW-0804">Transcription</keyword>
<dbReference type="SUPFAM" id="SSF88659">
    <property type="entry name" value="Sigma3 and sigma4 domains of RNA polymerase sigma factors"/>
    <property type="match status" value="1"/>
</dbReference>
<dbReference type="InterPro" id="IPR007627">
    <property type="entry name" value="RNA_pol_sigma70_r2"/>
</dbReference>
<evidence type="ECO:0000313" key="8">
    <source>
        <dbReference type="Proteomes" id="UP001220610"/>
    </source>
</evidence>
<dbReference type="InterPro" id="IPR013249">
    <property type="entry name" value="RNA_pol_sigma70_r4_t2"/>
</dbReference>
<evidence type="ECO:0000313" key="7">
    <source>
        <dbReference type="EMBL" id="WEK34642.1"/>
    </source>
</evidence>
<comment type="similarity">
    <text evidence="1">Belongs to the sigma-70 factor family. ECF subfamily.</text>
</comment>
<evidence type="ECO:0000256" key="3">
    <source>
        <dbReference type="ARBA" id="ARBA00023082"/>
    </source>
</evidence>
<dbReference type="GO" id="GO:0006352">
    <property type="term" value="P:DNA-templated transcription initiation"/>
    <property type="evidence" value="ECO:0007669"/>
    <property type="project" value="InterPro"/>
</dbReference>
<feature type="domain" description="RNA polymerase sigma factor 70 region 4 type 2" evidence="6">
    <location>
        <begin position="124"/>
        <end position="169"/>
    </location>
</feature>
<dbReference type="Proteomes" id="UP001220610">
    <property type="component" value="Chromosome"/>
</dbReference>
<evidence type="ECO:0000256" key="1">
    <source>
        <dbReference type="ARBA" id="ARBA00010641"/>
    </source>
</evidence>
<dbReference type="PANTHER" id="PTHR43133:SF46">
    <property type="entry name" value="RNA POLYMERASE SIGMA-70 FACTOR ECF SUBFAMILY"/>
    <property type="match status" value="1"/>
</dbReference>
<keyword evidence="3" id="KW-0731">Sigma factor</keyword>
<dbReference type="AlphaFoldDB" id="A0AAJ6BFU9"/>
<dbReference type="InterPro" id="IPR039425">
    <property type="entry name" value="RNA_pol_sigma-70-like"/>
</dbReference>
<keyword evidence="2" id="KW-0805">Transcription regulation</keyword>
<dbReference type="InterPro" id="IPR036388">
    <property type="entry name" value="WH-like_DNA-bd_sf"/>
</dbReference>
<evidence type="ECO:0000259" key="6">
    <source>
        <dbReference type="Pfam" id="PF08281"/>
    </source>
</evidence>
<dbReference type="InterPro" id="IPR014284">
    <property type="entry name" value="RNA_pol_sigma-70_dom"/>
</dbReference>
<dbReference type="Pfam" id="PF04542">
    <property type="entry name" value="Sigma70_r2"/>
    <property type="match status" value="1"/>
</dbReference>
<dbReference type="GO" id="GO:0003677">
    <property type="term" value="F:DNA binding"/>
    <property type="evidence" value="ECO:0007669"/>
    <property type="project" value="InterPro"/>
</dbReference>
<dbReference type="NCBIfam" id="TIGR02937">
    <property type="entry name" value="sigma70-ECF"/>
    <property type="match status" value="1"/>
</dbReference>